<reference evidence="4 5" key="1">
    <citation type="submission" date="2018-03" db="EMBL/GenBank/DDBJ databases">
        <title>Genomic Encyclopedia of Type Strains, Phase III (KMG-III): the genomes of soil and plant-associated and newly described type strains.</title>
        <authorList>
            <person name="Whitman W."/>
        </authorList>
    </citation>
    <scope>NUCLEOTIDE SEQUENCE [LARGE SCALE GENOMIC DNA]</scope>
    <source>
        <strain evidence="4 5">CGMCC 4.7104</strain>
    </source>
</reference>
<dbReference type="Pfam" id="PF02113">
    <property type="entry name" value="Peptidase_S13"/>
    <property type="match status" value="2"/>
</dbReference>
<keyword evidence="2" id="KW-0378">Hydrolase</keyword>
<gene>
    <name evidence="4" type="ORF">B0I32_110323</name>
</gene>
<dbReference type="Proteomes" id="UP000238312">
    <property type="component" value="Unassembled WGS sequence"/>
</dbReference>
<name>A0A2T0MXP6_9ACTN</name>
<comment type="caution">
    <text evidence="4">The sequence shown here is derived from an EMBL/GenBank/DDBJ whole genome shotgun (WGS) entry which is preliminary data.</text>
</comment>
<keyword evidence="4" id="KW-0121">Carboxypeptidase</keyword>
<evidence type="ECO:0000256" key="2">
    <source>
        <dbReference type="ARBA" id="ARBA00022801"/>
    </source>
</evidence>
<dbReference type="SUPFAM" id="SSF56601">
    <property type="entry name" value="beta-lactamase/transpeptidase-like"/>
    <property type="match status" value="1"/>
</dbReference>
<dbReference type="PANTHER" id="PTHR30023:SF0">
    <property type="entry name" value="PENICILLIN-SENSITIVE CARBOXYPEPTIDASE A"/>
    <property type="match status" value="1"/>
</dbReference>
<evidence type="ECO:0000313" key="5">
    <source>
        <dbReference type="Proteomes" id="UP000238312"/>
    </source>
</evidence>
<keyword evidence="4" id="KW-0645">Protease</keyword>
<dbReference type="PANTHER" id="PTHR30023">
    <property type="entry name" value="D-ALANYL-D-ALANINE CARBOXYPEPTIDASE"/>
    <property type="match status" value="1"/>
</dbReference>
<proteinExistence type="inferred from homology"/>
<dbReference type="EMBL" id="PVNG01000010">
    <property type="protein sequence ID" value="PRX63869.1"/>
    <property type="molecule type" value="Genomic_DNA"/>
</dbReference>
<dbReference type="RefSeq" id="WP_106243466.1">
    <property type="nucleotide sequence ID" value="NZ_PVNG01000010.1"/>
</dbReference>
<accession>A0A2T0MXP6</accession>
<dbReference type="GO" id="GO:0006508">
    <property type="term" value="P:proteolysis"/>
    <property type="evidence" value="ECO:0007669"/>
    <property type="project" value="InterPro"/>
</dbReference>
<dbReference type="GO" id="GO:0000270">
    <property type="term" value="P:peptidoglycan metabolic process"/>
    <property type="evidence" value="ECO:0007669"/>
    <property type="project" value="TreeGrafter"/>
</dbReference>
<evidence type="ECO:0000313" key="4">
    <source>
        <dbReference type="EMBL" id="PRX63869.1"/>
    </source>
</evidence>
<dbReference type="InterPro" id="IPR012338">
    <property type="entry name" value="Beta-lactam/transpept-like"/>
</dbReference>
<sequence length="475" mass="48883">MARRDQWVMLTTLAVLQTLTIVTGVYAMTTDFSLSALTNGSTPTGPTASSPAEGSSPVPVVTSGPVLARLPVKPGDGPLPTKGTLTRQLTGALGDKALGGRVGAVVIDTVTGEQIFASNADLAITPASTTKIVTCAAALAALGPDTRLSTRVVQGPKPGTAILVGGGDPLLAGPSAKDDGYPKQARLSTLAARTAATLKAQNVRKITLYYDTSLFTGTPKAPGWKTNYIPDGEVAPVHALTMDEGRQDPRFRSPRVADPPRYAAAAFARLLAKQGITVAKSVRQAKAQPGAAELGKVDSAPLYALVEHTLTRSDNDLAEALLRHVAIKQGRPATFDGGAAAVIAVLQRLGAGQNVALSDGSGLSIRNRISPNALAKVLALSGSAAHPELRAVASGMPIAGFSGTLGNGRRFTRSDSKGQVGLVRAKTGTLNNINTLAGMATTKDGRLVTFAFMADRVPLNAEPVLDRLAATVARS</sequence>
<evidence type="ECO:0000256" key="1">
    <source>
        <dbReference type="ARBA" id="ARBA00006096"/>
    </source>
</evidence>
<dbReference type="NCBIfam" id="TIGR00666">
    <property type="entry name" value="PBP4"/>
    <property type="match status" value="1"/>
</dbReference>
<protein>
    <submittedName>
        <fullName evidence="4">D-alanyl-D-alanine carboxypeptidase/D-alanyl-D-alanine-endopeptidase (Penicillin-binding protein 4)</fullName>
    </submittedName>
</protein>
<comment type="similarity">
    <text evidence="1">Belongs to the peptidase S13 family.</text>
</comment>
<keyword evidence="5" id="KW-1185">Reference proteome</keyword>
<dbReference type="OrthoDB" id="56883at2"/>
<dbReference type="InterPro" id="IPR000667">
    <property type="entry name" value="Peptidase_S13"/>
</dbReference>
<dbReference type="GO" id="GO:0004185">
    <property type="term" value="F:serine-type carboxypeptidase activity"/>
    <property type="evidence" value="ECO:0007669"/>
    <property type="project" value="InterPro"/>
</dbReference>
<organism evidence="4 5">
    <name type="scientific">Nonomuraea fuscirosea</name>
    <dbReference type="NCBI Taxonomy" id="1291556"/>
    <lineage>
        <taxon>Bacteria</taxon>
        <taxon>Bacillati</taxon>
        <taxon>Actinomycetota</taxon>
        <taxon>Actinomycetes</taxon>
        <taxon>Streptosporangiales</taxon>
        <taxon>Streptosporangiaceae</taxon>
        <taxon>Nonomuraea</taxon>
    </lineage>
</organism>
<feature type="region of interest" description="Disordered" evidence="3">
    <location>
        <begin position="40"/>
        <end position="61"/>
    </location>
</feature>
<evidence type="ECO:0000256" key="3">
    <source>
        <dbReference type="SAM" id="MobiDB-lite"/>
    </source>
</evidence>
<dbReference type="Gene3D" id="3.40.710.10">
    <property type="entry name" value="DD-peptidase/beta-lactamase superfamily"/>
    <property type="match status" value="2"/>
</dbReference>
<dbReference type="AlphaFoldDB" id="A0A2T0MXP6"/>
<feature type="compositionally biased region" description="Polar residues" evidence="3">
    <location>
        <begin position="40"/>
        <end position="53"/>
    </location>
</feature>
<dbReference type="Gene3D" id="3.50.80.20">
    <property type="entry name" value="D-Ala-D-Ala carboxypeptidase C, peptidase S13"/>
    <property type="match status" value="1"/>
</dbReference>
<dbReference type="PRINTS" id="PR00922">
    <property type="entry name" value="DADACBPTASE3"/>
</dbReference>